<dbReference type="RefSeq" id="WP_126001924.1">
    <property type="nucleotide sequence ID" value="NZ_JAASQV010000006.1"/>
</dbReference>
<protein>
    <recommendedName>
        <fullName evidence="3">SGNH/GDSL hydrolase family protein</fullName>
    </recommendedName>
</protein>
<dbReference type="Proteomes" id="UP000564677">
    <property type="component" value="Unassembled WGS sequence"/>
</dbReference>
<reference evidence="1 2" key="1">
    <citation type="submission" date="2020-03" db="EMBL/GenBank/DDBJ databases">
        <title>Genomic Encyclopedia of Type Strains, Phase IV (KMG-IV): sequencing the most valuable type-strain genomes for metagenomic binning, comparative biology and taxonomic classification.</title>
        <authorList>
            <person name="Goeker M."/>
        </authorList>
    </citation>
    <scope>NUCLEOTIDE SEQUENCE [LARGE SCALE GENOMIC DNA]</scope>
    <source>
        <strain evidence="1 2">DSM 4733</strain>
    </source>
</reference>
<evidence type="ECO:0000313" key="1">
    <source>
        <dbReference type="EMBL" id="NIJ67208.1"/>
    </source>
</evidence>
<dbReference type="AlphaFoldDB" id="A0A7X5V3Q6"/>
<name>A0A7X5V3Q6_9SPHN</name>
<organism evidence="1 2">
    <name type="scientific">Sphingomonas leidyi</name>
    <dbReference type="NCBI Taxonomy" id="68569"/>
    <lineage>
        <taxon>Bacteria</taxon>
        <taxon>Pseudomonadati</taxon>
        <taxon>Pseudomonadota</taxon>
        <taxon>Alphaproteobacteria</taxon>
        <taxon>Sphingomonadales</taxon>
        <taxon>Sphingomonadaceae</taxon>
        <taxon>Sphingomonas</taxon>
    </lineage>
</organism>
<sequence length="136" mass="15299">MFACLIIGDSIGVGMSRAIGDRYAGQCDKLVEERATASQILSWRTPNKFYGTTLLAVGSNDEPSRLLALKLTRLRQNIPTQRAIWILPYSRTRAYLINSIAVTFGDETLDLARFQSKDRIHPVDYREVAAVLLPER</sequence>
<accession>A0A7X5V3Q6</accession>
<evidence type="ECO:0008006" key="3">
    <source>
        <dbReference type="Google" id="ProtNLM"/>
    </source>
</evidence>
<evidence type="ECO:0000313" key="2">
    <source>
        <dbReference type="Proteomes" id="UP000564677"/>
    </source>
</evidence>
<keyword evidence="2" id="KW-1185">Reference proteome</keyword>
<proteinExistence type="predicted"/>
<dbReference type="EMBL" id="JAASQV010000006">
    <property type="protein sequence ID" value="NIJ67208.1"/>
    <property type="molecule type" value="Genomic_DNA"/>
</dbReference>
<comment type="caution">
    <text evidence="1">The sequence shown here is derived from an EMBL/GenBank/DDBJ whole genome shotgun (WGS) entry which is preliminary data.</text>
</comment>
<gene>
    <name evidence="1" type="ORF">FHR20_004190</name>
</gene>